<proteinExistence type="predicted"/>
<evidence type="ECO:0000313" key="3">
    <source>
        <dbReference type="Proteomes" id="UP000243459"/>
    </source>
</evidence>
<gene>
    <name evidence="2" type="ORF">A4U43_C01F30980</name>
</gene>
<sequence length="194" mass="20234">MASASAHHRLHLHSSRRPRVRRLLPASSVAQLPAPTQPPSFFSLSLHLPPATFASDGAAKAAALCGFAAADLPPARLERDPAAAAAGEDGRAPAATGAGGDGEGGVGGVLMDRAVAGRGRGGGGLSRSAACRGACWVRVSSGSCWLLGVVEARVWGARVWRWRGVKWMRKERGAFSSSSSSSFSFPFFWKGILW</sequence>
<dbReference type="Proteomes" id="UP000243459">
    <property type="component" value="Chromosome 1"/>
</dbReference>
<keyword evidence="3" id="KW-1185">Reference proteome</keyword>
<organism evidence="2 3">
    <name type="scientific">Asparagus officinalis</name>
    <name type="common">Garden asparagus</name>
    <dbReference type="NCBI Taxonomy" id="4686"/>
    <lineage>
        <taxon>Eukaryota</taxon>
        <taxon>Viridiplantae</taxon>
        <taxon>Streptophyta</taxon>
        <taxon>Embryophyta</taxon>
        <taxon>Tracheophyta</taxon>
        <taxon>Spermatophyta</taxon>
        <taxon>Magnoliopsida</taxon>
        <taxon>Liliopsida</taxon>
        <taxon>Asparagales</taxon>
        <taxon>Asparagaceae</taxon>
        <taxon>Asparagoideae</taxon>
        <taxon>Asparagus</taxon>
    </lineage>
</organism>
<protein>
    <submittedName>
        <fullName evidence="2">Uncharacterized protein</fullName>
    </submittedName>
</protein>
<feature type="region of interest" description="Disordered" evidence="1">
    <location>
        <begin position="80"/>
        <end position="104"/>
    </location>
</feature>
<dbReference type="EMBL" id="CM007381">
    <property type="protein sequence ID" value="ONK81600.1"/>
    <property type="molecule type" value="Genomic_DNA"/>
</dbReference>
<dbReference type="AlphaFoldDB" id="A0A5P1FX15"/>
<name>A0A5P1FX15_ASPOF</name>
<evidence type="ECO:0000256" key="1">
    <source>
        <dbReference type="SAM" id="MobiDB-lite"/>
    </source>
</evidence>
<evidence type="ECO:0000313" key="2">
    <source>
        <dbReference type="EMBL" id="ONK81600.1"/>
    </source>
</evidence>
<dbReference type="Gramene" id="ONK81600">
    <property type="protein sequence ID" value="ONK81600"/>
    <property type="gene ID" value="A4U43_C01F30980"/>
</dbReference>
<feature type="compositionally biased region" description="Low complexity" evidence="1">
    <location>
        <begin position="82"/>
        <end position="96"/>
    </location>
</feature>
<accession>A0A5P1FX15</accession>
<feature type="region of interest" description="Disordered" evidence="1">
    <location>
        <begin position="1"/>
        <end position="22"/>
    </location>
</feature>
<reference evidence="3" key="1">
    <citation type="journal article" date="2017" name="Nat. Commun.">
        <title>The asparagus genome sheds light on the origin and evolution of a young Y chromosome.</title>
        <authorList>
            <person name="Harkess A."/>
            <person name="Zhou J."/>
            <person name="Xu C."/>
            <person name="Bowers J.E."/>
            <person name="Van der Hulst R."/>
            <person name="Ayyampalayam S."/>
            <person name="Mercati F."/>
            <person name="Riccardi P."/>
            <person name="McKain M.R."/>
            <person name="Kakrana A."/>
            <person name="Tang H."/>
            <person name="Ray J."/>
            <person name="Groenendijk J."/>
            <person name="Arikit S."/>
            <person name="Mathioni S.M."/>
            <person name="Nakano M."/>
            <person name="Shan H."/>
            <person name="Telgmann-Rauber A."/>
            <person name="Kanno A."/>
            <person name="Yue Z."/>
            <person name="Chen H."/>
            <person name="Li W."/>
            <person name="Chen Y."/>
            <person name="Xu X."/>
            <person name="Zhang Y."/>
            <person name="Luo S."/>
            <person name="Chen H."/>
            <person name="Gao J."/>
            <person name="Mao Z."/>
            <person name="Pires J.C."/>
            <person name="Luo M."/>
            <person name="Kudrna D."/>
            <person name="Wing R.A."/>
            <person name="Meyers B.C."/>
            <person name="Yi K."/>
            <person name="Kong H."/>
            <person name="Lavrijsen P."/>
            <person name="Sunseri F."/>
            <person name="Falavigna A."/>
            <person name="Ye Y."/>
            <person name="Leebens-Mack J.H."/>
            <person name="Chen G."/>
        </authorList>
    </citation>
    <scope>NUCLEOTIDE SEQUENCE [LARGE SCALE GENOMIC DNA]</scope>
    <source>
        <strain evidence="3">cv. DH0086</strain>
    </source>
</reference>